<dbReference type="SMART" id="SM00504">
    <property type="entry name" value="Ubox"/>
    <property type="match status" value="1"/>
</dbReference>
<dbReference type="Pfam" id="PF25598">
    <property type="entry name" value="ARM_PUB"/>
    <property type="match status" value="1"/>
</dbReference>
<dbReference type="Proteomes" id="UP001327560">
    <property type="component" value="Chromosome 6"/>
</dbReference>
<evidence type="ECO:0000313" key="8">
    <source>
        <dbReference type="Proteomes" id="UP001327560"/>
    </source>
</evidence>
<dbReference type="PANTHER" id="PTHR22849">
    <property type="entry name" value="WDSAM1 PROTEIN"/>
    <property type="match status" value="1"/>
</dbReference>
<accession>A0AAQ3QJ40</accession>
<evidence type="ECO:0000256" key="2">
    <source>
        <dbReference type="ARBA" id="ARBA00004906"/>
    </source>
</evidence>
<dbReference type="PROSITE" id="PS51698">
    <property type="entry name" value="U_BOX"/>
    <property type="match status" value="1"/>
</dbReference>
<keyword evidence="8" id="KW-1185">Reference proteome</keyword>
<dbReference type="SUPFAM" id="SSF48371">
    <property type="entry name" value="ARM repeat"/>
    <property type="match status" value="1"/>
</dbReference>
<evidence type="ECO:0000259" key="6">
    <source>
        <dbReference type="PROSITE" id="PS51698"/>
    </source>
</evidence>
<dbReference type="Gene3D" id="1.25.10.10">
    <property type="entry name" value="Leucine-rich Repeat Variant"/>
    <property type="match status" value="1"/>
</dbReference>
<dbReference type="Gene3D" id="3.30.40.10">
    <property type="entry name" value="Zinc/RING finger domain, C3HC4 (zinc finger)"/>
    <property type="match status" value="1"/>
</dbReference>
<dbReference type="InterPro" id="IPR045210">
    <property type="entry name" value="RING-Ubox_PUB"/>
</dbReference>
<evidence type="ECO:0000313" key="7">
    <source>
        <dbReference type="EMBL" id="WOL11203.1"/>
    </source>
</evidence>
<organism evidence="7 8">
    <name type="scientific">Canna indica</name>
    <name type="common">Indian-shot</name>
    <dbReference type="NCBI Taxonomy" id="4628"/>
    <lineage>
        <taxon>Eukaryota</taxon>
        <taxon>Viridiplantae</taxon>
        <taxon>Streptophyta</taxon>
        <taxon>Embryophyta</taxon>
        <taxon>Tracheophyta</taxon>
        <taxon>Spermatophyta</taxon>
        <taxon>Magnoliopsida</taxon>
        <taxon>Liliopsida</taxon>
        <taxon>Zingiberales</taxon>
        <taxon>Cannaceae</taxon>
        <taxon>Canna</taxon>
    </lineage>
</organism>
<dbReference type="AlphaFoldDB" id="A0AAQ3QJ40"/>
<name>A0AAQ3QJ40_9LILI</name>
<dbReference type="InterPro" id="IPR013083">
    <property type="entry name" value="Znf_RING/FYVE/PHD"/>
</dbReference>
<comment type="function">
    <text evidence="5">Functions as an E3 ubiquitin ligase.</text>
</comment>
<sequence length="438" mass="46269">MGRKEEKLGQALKVKIPTLFRCPISLDVMRSPVSLCTGVTYDRASIQRWLETGNTTCPATMLPLPSTDLVPNLTLQRLIRLWSSSTADAAVASPVPLVTRRLAVDLLRELSSHAAAASGEYDPVPSLRKLADFFSADDLDEIDKNDLINACDCASVLVSLLLGKDPKLDSLAAVARVFALILTSDIIEESNKKIVLKGLRSERNRAVSALIRVLKGSSLESQIDAARVLDAVIAASDAEAKILIADKEDLIKELVQLIGPTDEKGTAMDCRAVEAGLGCLAGISSTKRARARMVRAGVVPALVRVLRADSAVAPSATSGKALRVMEAAAGCAEGRAAICEDGAAAVEAVVGRMMKSGSTGAESAVAVLWSMCHAFRDRRAVEAVAATEGGATKLLVLMQSGCSPVATQMAADLLKLFRVNSKSCLAGYDTKTTHITPF</sequence>
<comment type="catalytic activity">
    <reaction evidence="1 5">
        <text>S-ubiquitinyl-[E2 ubiquitin-conjugating enzyme]-L-cysteine + [acceptor protein]-L-lysine = [E2 ubiquitin-conjugating enzyme]-L-cysteine + N(6)-ubiquitinyl-[acceptor protein]-L-lysine.</text>
        <dbReference type="EC" id="2.3.2.27"/>
    </reaction>
</comment>
<evidence type="ECO:0000256" key="4">
    <source>
        <dbReference type="ARBA" id="ARBA00022786"/>
    </source>
</evidence>
<gene>
    <name evidence="7" type="ORF">Cni_G19965</name>
</gene>
<dbReference type="EC" id="2.3.2.27" evidence="5"/>
<dbReference type="InterPro" id="IPR016024">
    <property type="entry name" value="ARM-type_fold"/>
</dbReference>
<dbReference type="InterPro" id="IPR045185">
    <property type="entry name" value="PUB22/23/24-like"/>
</dbReference>
<keyword evidence="4 5" id="KW-0833">Ubl conjugation pathway</keyword>
<evidence type="ECO:0000256" key="3">
    <source>
        <dbReference type="ARBA" id="ARBA00022679"/>
    </source>
</evidence>
<dbReference type="GO" id="GO:0061630">
    <property type="term" value="F:ubiquitin protein ligase activity"/>
    <property type="evidence" value="ECO:0007669"/>
    <property type="project" value="UniProtKB-UniRule"/>
</dbReference>
<dbReference type="EMBL" id="CP136895">
    <property type="protein sequence ID" value="WOL11203.1"/>
    <property type="molecule type" value="Genomic_DNA"/>
</dbReference>
<dbReference type="FunFam" id="3.30.40.10:FF:000442">
    <property type="entry name" value="RING-type E3 ubiquitin transferase"/>
    <property type="match status" value="1"/>
</dbReference>
<dbReference type="Pfam" id="PF04564">
    <property type="entry name" value="U-box"/>
    <property type="match status" value="1"/>
</dbReference>
<evidence type="ECO:0000256" key="1">
    <source>
        <dbReference type="ARBA" id="ARBA00000900"/>
    </source>
</evidence>
<dbReference type="InterPro" id="IPR058678">
    <property type="entry name" value="ARM_PUB"/>
</dbReference>
<proteinExistence type="predicted"/>
<dbReference type="PANTHER" id="PTHR22849:SF162">
    <property type="entry name" value="U-BOX DOMAIN-CONTAINING PROTEIN"/>
    <property type="match status" value="1"/>
</dbReference>
<dbReference type="InterPro" id="IPR011989">
    <property type="entry name" value="ARM-like"/>
</dbReference>
<dbReference type="CDD" id="cd16664">
    <property type="entry name" value="RING-Ubox_PUB"/>
    <property type="match status" value="1"/>
</dbReference>
<dbReference type="GO" id="GO:0016567">
    <property type="term" value="P:protein ubiquitination"/>
    <property type="evidence" value="ECO:0007669"/>
    <property type="project" value="UniProtKB-UniRule"/>
</dbReference>
<reference evidence="7 8" key="1">
    <citation type="submission" date="2023-10" db="EMBL/GenBank/DDBJ databases">
        <title>Chromosome-scale genome assembly provides insights into flower coloration mechanisms of Canna indica.</title>
        <authorList>
            <person name="Li C."/>
        </authorList>
    </citation>
    <scope>NUCLEOTIDE SEQUENCE [LARGE SCALE GENOMIC DNA]</scope>
    <source>
        <tissue evidence="7">Flower</tissue>
    </source>
</reference>
<protein>
    <recommendedName>
        <fullName evidence="5 6">U-box domain-containing protein</fullName>
        <ecNumber evidence="5">2.3.2.27</ecNumber>
    </recommendedName>
    <alternativeName>
        <fullName evidence="5">RING-type E3 ubiquitin transferase PUB</fullName>
    </alternativeName>
</protein>
<comment type="pathway">
    <text evidence="2 5">Protein modification; protein ubiquitination.</text>
</comment>
<evidence type="ECO:0000256" key="5">
    <source>
        <dbReference type="RuleBase" id="RU369093"/>
    </source>
</evidence>
<feature type="domain" description="U-box" evidence="6">
    <location>
        <begin position="15"/>
        <end position="89"/>
    </location>
</feature>
<keyword evidence="3 5" id="KW-0808">Transferase</keyword>
<dbReference type="SUPFAM" id="SSF57850">
    <property type="entry name" value="RING/U-box"/>
    <property type="match status" value="1"/>
</dbReference>
<dbReference type="InterPro" id="IPR003613">
    <property type="entry name" value="Ubox_domain"/>
</dbReference>